<dbReference type="GO" id="GO:0120159">
    <property type="term" value="F:rRNA pseudouridine synthase activity"/>
    <property type="evidence" value="ECO:0007669"/>
    <property type="project" value="UniProtKB-ARBA"/>
</dbReference>
<dbReference type="InterPro" id="IPR050343">
    <property type="entry name" value="RsuA_PseudoU_synthase"/>
</dbReference>
<dbReference type="PROSITE" id="PS50889">
    <property type="entry name" value="S4"/>
    <property type="match status" value="1"/>
</dbReference>
<dbReference type="GO" id="GO:0005829">
    <property type="term" value="C:cytosol"/>
    <property type="evidence" value="ECO:0007669"/>
    <property type="project" value="UniProtKB-ARBA"/>
</dbReference>
<evidence type="ECO:0000313" key="8">
    <source>
        <dbReference type="Proteomes" id="UP000184185"/>
    </source>
</evidence>
<protein>
    <recommendedName>
        <fullName evidence="5">Pseudouridine synthase</fullName>
        <ecNumber evidence="5">5.4.99.-</ecNumber>
    </recommendedName>
</protein>
<dbReference type="RefSeq" id="WP_072915164.1">
    <property type="nucleotide sequence ID" value="NZ_FQYQ01000007.1"/>
</dbReference>
<dbReference type="Pfam" id="PF01479">
    <property type="entry name" value="S4"/>
    <property type="match status" value="1"/>
</dbReference>
<dbReference type="SMART" id="SM00363">
    <property type="entry name" value="S4"/>
    <property type="match status" value="1"/>
</dbReference>
<name>A0A1M6FDF5_PSEXY</name>
<dbReference type="Gene3D" id="3.30.70.580">
    <property type="entry name" value="Pseudouridine synthase I, catalytic domain, N-terminal subdomain"/>
    <property type="match status" value="1"/>
</dbReference>
<accession>A0A1M6FDF5</accession>
<dbReference type="EC" id="5.4.99.-" evidence="5"/>
<dbReference type="FunFam" id="3.30.70.1560:FF:000001">
    <property type="entry name" value="Pseudouridine synthase"/>
    <property type="match status" value="1"/>
</dbReference>
<dbReference type="InterPro" id="IPR018496">
    <property type="entry name" value="PsdUridine_synth_RsuA/RluB_CS"/>
</dbReference>
<gene>
    <name evidence="7" type="ORF">SAMN02745725_01470</name>
</gene>
<dbReference type="InterPro" id="IPR020094">
    <property type="entry name" value="TruA/RsuA/RluB/E/F_N"/>
</dbReference>
<dbReference type="PROSITE" id="PS01149">
    <property type="entry name" value="PSI_RSU"/>
    <property type="match status" value="1"/>
</dbReference>
<dbReference type="OrthoDB" id="9807213at2"/>
<dbReference type="AlphaFoldDB" id="A0A1M6FDF5"/>
<dbReference type="Gene3D" id="3.30.70.1560">
    <property type="entry name" value="Alpha-L RNA-binding motif"/>
    <property type="match status" value="1"/>
</dbReference>
<comment type="similarity">
    <text evidence="1 5">Belongs to the pseudouridine synthase RsuA family.</text>
</comment>
<dbReference type="CDD" id="cd02553">
    <property type="entry name" value="PseudoU_synth_RsuA"/>
    <property type="match status" value="1"/>
</dbReference>
<dbReference type="InterPro" id="IPR020103">
    <property type="entry name" value="PsdUridine_synth_cat_dom_sf"/>
</dbReference>
<dbReference type="SUPFAM" id="SSF55120">
    <property type="entry name" value="Pseudouridine synthase"/>
    <property type="match status" value="1"/>
</dbReference>
<dbReference type="GO" id="GO:0000455">
    <property type="term" value="P:enzyme-directed rRNA pseudouridine synthesis"/>
    <property type="evidence" value="ECO:0007669"/>
    <property type="project" value="UniProtKB-ARBA"/>
</dbReference>
<dbReference type="PANTHER" id="PTHR47683:SF4">
    <property type="entry name" value="PSEUDOURIDINE SYNTHASE"/>
    <property type="match status" value="1"/>
</dbReference>
<dbReference type="STRING" id="185007.SAMN02910350_00271"/>
<dbReference type="Proteomes" id="UP000184185">
    <property type="component" value="Unassembled WGS sequence"/>
</dbReference>
<dbReference type="EMBL" id="FQYQ01000007">
    <property type="protein sequence ID" value="SHI95707.1"/>
    <property type="molecule type" value="Genomic_DNA"/>
</dbReference>
<sequence>MMRLDKLLVELNIGTRSEVKALLKKGLIFVDGEKAGKPEQKVDENSVVITYQGKECTYKKFSYYVINKPKGVITATEDAHERTVMDVFYSQCPDAPKGLAPVGRLDKDTTGLLLITNDGQLAHDMLSPKKHVDKTYYVELDGELTPEDVAALEAGVHIGEGEPTAPATVKYEGGKTCYITIHEGKFHQVKRMFFAVGKTVLELKRTAFGPLVLDEEKLPVGHINELKCESFSCK</sequence>
<organism evidence="7 8">
    <name type="scientific">Pseudobutyrivibrio xylanivorans DSM 14809</name>
    <dbReference type="NCBI Taxonomy" id="1123012"/>
    <lineage>
        <taxon>Bacteria</taxon>
        <taxon>Bacillati</taxon>
        <taxon>Bacillota</taxon>
        <taxon>Clostridia</taxon>
        <taxon>Lachnospirales</taxon>
        <taxon>Lachnospiraceae</taxon>
        <taxon>Pseudobutyrivibrio</taxon>
    </lineage>
</organism>
<dbReference type="InterPro" id="IPR042092">
    <property type="entry name" value="PsdUridine_s_RsuA/RluB/E/F_cat"/>
</dbReference>
<evidence type="ECO:0000256" key="5">
    <source>
        <dbReference type="RuleBase" id="RU003887"/>
    </source>
</evidence>
<dbReference type="Pfam" id="PF00849">
    <property type="entry name" value="PseudoU_synth_2"/>
    <property type="match status" value="1"/>
</dbReference>
<keyword evidence="8" id="KW-1185">Reference proteome</keyword>
<dbReference type="CDD" id="cd00165">
    <property type="entry name" value="S4"/>
    <property type="match status" value="1"/>
</dbReference>
<feature type="domain" description="RNA-binding S4" evidence="6">
    <location>
        <begin position="2"/>
        <end position="67"/>
    </location>
</feature>
<evidence type="ECO:0000259" key="6">
    <source>
        <dbReference type="SMART" id="SM00363"/>
    </source>
</evidence>
<evidence type="ECO:0000313" key="7">
    <source>
        <dbReference type="EMBL" id="SHI95707.1"/>
    </source>
</evidence>
<evidence type="ECO:0000256" key="3">
    <source>
        <dbReference type="ARBA" id="ARBA00023235"/>
    </source>
</evidence>
<evidence type="ECO:0000256" key="1">
    <source>
        <dbReference type="ARBA" id="ARBA00008348"/>
    </source>
</evidence>
<dbReference type="SUPFAM" id="SSF55174">
    <property type="entry name" value="Alpha-L RNA-binding motif"/>
    <property type="match status" value="1"/>
</dbReference>
<dbReference type="InterPro" id="IPR036986">
    <property type="entry name" value="S4_RNA-bd_sf"/>
</dbReference>
<dbReference type="InterPro" id="IPR000748">
    <property type="entry name" value="PsdUridine_synth_RsuA/RluB/E/F"/>
</dbReference>
<dbReference type="InterPro" id="IPR006145">
    <property type="entry name" value="PsdUridine_synth_RsuA/RluA"/>
</dbReference>
<dbReference type="NCBIfam" id="TIGR00093">
    <property type="entry name" value="pseudouridine synthase"/>
    <property type="match status" value="1"/>
</dbReference>
<dbReference type="InterPro" id="IPR002942">
    <property type="entry name" value="S4_RNA-bd"/>
</dbReference>
<dbReference type="Gene3D" id="3.10.290.10">
    <property type="entry name" value="RNA-binding S4 domain"/>
    <property type="match status" value="1"/>
</dbReference>
<evidence type="ECO:0000256" key="4">
    <source>
        <dbReference type="PROSITE-ProRule" id="PRU00182"/>
    </source>
</evidence>
<keyword evidence="2 4" id="KW-0694">RNA-binding</keyword>
<dbReference type="PANTHER" id="PTHR47683">
    <property type="entry name" value="PSEUDOURIDINE SYNTHASE FAMILY PROTEIN-RELATED"/>
    <property type="match status" value="1"/>
</dbReference>
<proteinExistence type="inferred from homology"/>
<evidence type="ECO:0000256" key="2">
    <source>
        <dbReference type="ARBA" id="ARBA00022884"/>
    </source>
</evidence>
<keyword evidence="3 5" id="KW-0413">Isomerase</keyword>
<dbReference type="GO" id="GO:0003723">
    <property type="term" value="F:RNA binding"/>
    <property type="evidence" value="ECO:0007669"/>
    <property type="project" value="UniProtKB-KW"/>
</dbReference>
<reference evidence="7 8" key="1">
    <citation type="submission" date="2016-11" db="EMBL/GenBank/DDBJ databases">
        <authorList>
            <person name="Jaros S."/>
            <person name="Januszkiewicz K."/>
            <person name="Wedrychowicz H."/>
        </authorList>
    </citation>
    <scope>NUCLEOTIDE SEQUENCE [LARGE SCALE GENOMIC DNA]</scope>
    <source>
        <strain evidence="7 8">DSM 14809</strain>
    </source>
</reference>